<dbReference type="EMBL" id="FOCP01000010">
    <property type="protein sequence ID" value="SEN20911.1"/>
    <property type="molecule type" value="Genomic_DNA"/>
</dbReference>
<keyword evidence="1" id="KW-0732">Signal</keyword>
<reference evidence="2 3" key="1">
    <citation type="submission" date="2016-10" db="EMBL/GenBank/DDBJ databases">
        <authorList>
            <person name="de Groot N.N."/>
        </authorList>
    </citation>
    <scope>NUCLEOTIDE SEQUENCE [LARGE SCALE GENOMIC DNA]</scope>
    <source>
        <strain evidence="2 3">Nm22</strain>
    </source>
</reference>
<evidence type="ECO:0000313" key="3">
    <source>
        <dbReference type="Proteomes" id="UP000199459"/>
    </source>
</evidence>
<feature type="chain" id="PRO_5011680283" description="Lipoprotein" evidence="1">
    <location>
        <begin position="18"/>
        <end position="51"/>
    </location>
</feature>
<name>A0A1H8EMU8_9PROT</name>
<proteinExistence type="predicted"/>
<evidence type="ECO:0008006" key="4">
    <source>
        <dbReference type="Google" id="ProtNLM"/>
    </source>
</evidence>
<feature type="signal peptide" evidence="1">
    <location>
        <begin position="1"/>
        <end position="17"/>
    </location>
</feature>
<sequence length="51" mass="5477">MLVILVPLLSGCWMAVAAGAGAYGGYKMKEKGYTVQSPITKEGKRSDKDKE</sequence>
<organism evidence="2 3">
    <name type="scientific">Nitrosomonas marina</name>
    <dbReference type="NCBI Taxonomy" id="917"/>
    <lineage>
        <taxon>Bacteria</taxon>
        <taxon>Pseudomonadati</taxon>
        <taxon>Pseudomonadota</taxon>
        <taxon>Betaproteobacteria</taxon>
        <taxon>Nitrosomonadales</taxon>
        <taxon>Nitrosomonadaceae</taxon>
        <taxon>Nitrosomonas</taxon>
    </lineage>
</organism>
<gene>
    <name evidence="2" type="ORF">SAMN05216325_11044</name>
</gene>
<evidence type="ECO:0000256" key="1">
    <source>
        <dbReference type="SAM" id="SignalP"/>
    </source>
</evidence>
<protein>
    <recommendedName>
        <fullName evidence="4">Lipoprotein</fullName>
    </recommendedName>
</protein>
<dbReference type="AlphaFoldDB" id="A0A1H8EMU8"/>
<dbReference type="Proteomes" id="UP000199459">
    <property type="component" value="Unassembled WGS sequence"/>
</dbReference>
<accession>A0A1H8EMU8</accession>
<evidence type="ECO:0000313" key="2">
    <source>
        <dbReference type="EMBL" id="SEN20911.1"/>
    </source>
</evidence>